<dbReference type="Proteomes" id="UP001164392">
    <property type="component" value="Chromosome"/>
</dbReference>
<evidence type="ECO:0000313" key="1">
    <source>
        <dbReference type="EMBL" id="UYK87198.1"/>
    </source>
</evidence>
<dbReference type="RefSeq" id="WP_193312600.1">
    <property type="nucleotide sequence ID" value="NZ_CP099534.1"/>
</dbReference>
<dbReference type="EMBL" id="CP099534">
    <property type="protein sequence ID" value="UYK87198.1"/>
    <property type="molecule type" value="Genomic_DNA"/>
</dbReference>
<organism evidence="1 2">
    <name type="scientific">Xanthomonas sacchari</name>
    <dbReference type="NCBI Taxonomy" id="56458"/>
    <lineage>
        <taxon>Bacteria</taxon>
        <taxon>Pseudomonadati</taxon>
        <taxon>Pseudomonadota</taxon>
        <taxon>Gammaproteobacteria</taxon>
        <taxon>Lysobacterales</taxon>
        <taxon>Lysobacteraceae</taxon>
        <taxon>Xanthomonas</taxon>
    </lineage>
</organism>
<gene>
    <name evidence="1" type="ORF">NG824_11820</name>
</gene>
<protein>
    <submittedName>
        <fullName evidence="1">Uncharacterized protein</fullName>
    </submittedName>
</protein>
<proteinExistence type="predicted"/>
<name>A0AA46SS10_9XANT</name>
<evidence type="ECO:0000313" key="2">
    <source>
        <dbReference type="Proteomes" id="UP001164392"/>
    </source>
</evidence>
<sequence length="57" mass="6085">MNNEIFRVLKKEELTQVAGGEVVHTMHTHNACHMDGTNDAVCSGSGSGGNIAPSFKR</sequence>
<dbReference type="AlphaFoldDB" id="A0AA46SS10"/>
<accession>A0AA46SS10</accession>
<reference evidence="1" key="1">
    <citation type="submission" date="2022-06" db="EMBL/GenBank/DDBJ databases">
        <title>Dynamics of rice microbiomes reveals core vertical transmitted seed endophytes.</title>
        <authorList>
            <person name="Liao K."/>
            <person name="Zhang X."/>
        </authorList>
    </citation>
    <scope>NUCLEOTIDE SEQUENCE</scope>
    <source>
        <strain evidence="1">JR3-14</strain>
    </source>
</reference>